<reference evidence="1 2" key="1">
    <citation type="journal article" date="2011" name="J. Bacteriol.">
        <title>Genome sequence of Chthoniobacter flavus Ellin428, an aerobic heterotrophic soil bacterium.</title>
        <authorList>
            <person name="Kant R."/>
            <person name="van Passel M.W."/>
            <person name="Palva A."/>
            <person name="Lucas S."/>
            <person name="Lapidus A."/>
            <person name="Glavina Del Rio T."/>
            <person name="Dalin E."/>
            <person name="Tice H."/>
            <person name="Bruce D."/>
            <person name="Goodwin L."/>
            <person name="Pitluck S."/>
            <person name="Larimer F.W."/>
            <person name="Land M.L."/>
            <person name="Hauser L."/>
            <person name="Sangwan P."/>
            <person name="de Vos W.M."/>
            <person name="Janssen P.H."/>
            <person name="Smidt H."/>
        </authorList>
    </citation>
    <scope>NUCLEOTIDE SEQUENCE [LARGE SCALE GENOMIC DNA]</scope>
    <source>
        <strain evidence="1 2">Ellin428</strain>
    </source>
</reference>
<sequence>MSRIVSAAGALVDRIKINAVWRECRDGRALWIKQRRWTARPVMACANRFFRLAGNPIQALDQIAMWQRWEVECFLQLHGGEFRAFAEGASAVAAEEVPGKNLSYHLDNGTLTPRMLEAAARELRRAHAAECATFRGPWSHGDPHAGNFVYDAATDRARLIDFEVMHHPTIRADERQADDLLIFLQDMVGRIAAEQWLPSAGRFLEGYGRPEIVALLRKKLVVPRGLPRVWWAVRTTYLNTAELKRRIGALRERI</sequence>
<comment type="caution">
    <text evidence="1">The sequence shown here is derived from an EMBL/GenBank/DDBJ whole genome shotgun (WGS) entry which is preliminary data.</text>
</comment>
<evidence type="ECO:0008006" key="3">
    <source>
        <dbReference type="Google" id="ProtNLM"/>
    </source>
</evidence>
<keyword evidence="2" id="KW-1185">Reference proteome</keyword>
<dbReference type="Proteomes" id="UP000005824">
    <property type="component" value="Unassembled WGS sequence"/>
</dbReference>
<dbReference type="EMBL" id="ABVL01000001">
    <property type="protein sequence ID" value="EDY22462.1"/>
    <property type="molecule type" value="Genomic_DNA"/>
</dbReference>
<evidence type="ECO:0000313" key="1">
    <source>
        <dbReference type="EMBL" id="EDY22462.1"/>
    </source>
</evidence>
<protein>
    <recommendedName>
        <fullName evidence="3">Aminoglycoside phosphotransferase domain-containing protein</fullName>
    </recommendedName>
</protein>
<proteinExistence type="predicted"/>
<dbReference type="AlphaFoldDB" id="B4CV74"/>
<dbReference type="RefSeq" id="WP_006977914.1">
    <property type="nucleotide sequence ID" value="NZ_ABVL01000001.1"/>
</dbReference>
<evidence type="ECO:0000313" key="2">
    <source>
        <dbReference type="Proteomes" id="UP000005824"/>
    </source>
</evidence>
<organism evidence="1 2">
    <name type="scientific">Chthoniobacter flavus Ellin428</name>
    <dbReference type="NCBI Taxonomy" id="497964"/>
    <lineage>
        <taxon>Bacteria</taxon>
        <taxon>Pseudomonadati</taxon>
        <taxon>Verrucomicrobiota</taxon>
        <taxon>Spartobacteria</taxon>
        <taxon>Chthoniobacterales</taxon>
        <taxon>Chthoniobacteraceae</taxon>
        <taxon>Chthoniobacter</taxon>
    </lineage>
</organism>
<dbReference type="InParanoid" id="B4CV74"/>
<name>B4CV74_9BACT</name>
<dbReference type="SUPFAM" id="SSF56112">
    <property type="entry name" value="Protein kinase-like (PK-like)"/>
    <property type="match status" value="1"/>
</dbReference>
<dbReference type="InterPro" id="IPR011009">
    <property type="entry name" value="Kinase-like_dom_sf"/>
</dbReference>
<accession>B4CV74</accession>
<gene>
    <name evidence="1" type="ORF">CfE428DRAFT_0587</name>
</gene>